<evidence type="ECO:0000313" key="3">
    <source>
        <dbReference type="Proteomes" id="UP000828251"/>
    </source>
</evidence>
<name>A0A9D3ZLT6_9ROSI</name>
<dbReference type="EMBL" id="JAIQCV010000011">
    <property type="protein sequence ID" value="KAH1046595.1"/>
    <property type="molecule type" value="Genomic_DNA"/>
</dbReference>
<sequence length="61" mass="7291">MTHPMKDRKHKQDKHVKPNQGASDIPYSEWIIGWMQEVRPIYEDHARSNKIGMPQFLVVKY</sequence>
<comment type="caution">
    <text evidence="2">The sequence shown here is derived from an EMBL/GenBank/DDBJ whole genome shotgun (WGS) entry which is preliminary data.</text>
</comment>
<feature type="compositionally biased region" description="Basic residues" evidence="1">
    <location>
        <begin position="1"/>
        <end position="14"/>
    </location>
</feature>
<feature type="region of interest" description="Disordered" evidence="1">
    <location>
        <begin position="1"/>
        <end position="23"/>
    </location>
</feature>
<accession>A0A9D3ZLT6</accession>
<keyword evidence="3" id="KW-1185">Reference proteome</keyword>
<feature type="non-terminal residue" evidence="2">
    <location>
        <position position="61"/>
    </location>
</feature>
<evidence type="ECO:0000313" key="2">
    <source>
        <dbReference type="EMBL" id="KAH1046595.1"/>
    </source>
</evidence>
<organism evidence="2 3">
    <name type="scientific">Gossypium stocksii</name>
    <dbReference type="NCBI Taxonomy" id="47602"/>
    <lineage>
        <taxon>Eukaryota</taxon>
        <taxon>Viridiplantae</taxon>
        <taxon>Streptophyta</taxon>
        <taxon>Embryophyta</taxon>
        <taxon>Tracheophyta</taxon>
        <taxon>Spermatophyta</taxon>
        <taxon>Magnoliopsida</taxon>
        <taxon>eudicotyledons</taxon>
        <taxon>Gunneridae</taxon>
        <taxon>Pentapetalae</taxon>
        <taxon>rosids</taxon>
        <taxon>malvids</taxon>
        <taxon>Malvales</taxon>
        <taxon>Malvaceae</taxon>
        <taxon>Malvoideae</taxon>
        <taxon>Gossypium</taxon>
    </lineage>
</organism>
<reference evidence="2 3" key="1">
    <citation type="journal article" date="2021" name="Plant Biotechnol. J.">
        <title>Multi-omics assisted identification of the key and species-specific regulatory components of drought-tolerant mechanisms in Gossypium stocksii.</title>
        <authorList>
            <person name="Yu D."/>
            <person name="Ke L."/>
            <person name="Zhang D."/>
            <person name="Wu Y."/>
            <person name="Sun Y."/>
            <person name="Mei J."/>
            <person name="Sun J."/>
            <person name="Sun Y."/>
        </authorList>
    </citation>
    <scope>NUCLEOTIDE SEQUENCE [LARGE SCALE GENOMIC DNA]</scope>
    <source>
        <strain evidence="3">cv. E1</strain>
        <tissue evidence="2">Leaf</tissue>
    </source>
</reference>
<proteinExistence type="predicted"/>
<evidence type="ECO:0000256" key="1">
    <source>
        <dbReference type="SAM" id="MobiDB-lite"/>
    </source>
</evidence>
<dbReference type="AlphaFoldDB" id="A0A9D3ZLT6"/>
<gene>
    <name evidence="2" type="ORF">J1N35_037379</name>
</gene>
<dbReference type="Proteomes" id="UP000828251">
    <property type="component" value="Unassembled WGS sequence"/>
</dbReference>
<dbReference type="OrthoDB" id="10412112at2759"/>
<protein>
    <submittedName>
        <fullName evidence="2">Uncharacterized protein</fullName>
    </submittedName>
</protein>